<dbReference type="Proteomes" id="UP000068067">
    <property type="component" value="Chromosome"/>
</dbReference>
<reference evidence="3 4" key="1">
    <citation type="submission" date="2014-08" db="EMBL/GenBank/DDBJ databases">
        <title>Complete genome sequence of Corynebacterium deserti GIMN1.010 (=DSM 45689), isolated from desert sand in western China.</title>
        <authorList>
            <person name="Ruckert C."/>
            <person name="Albersmeier A."/>
            <person name="Kalinowski J."/>
        </authorList>
    </citation>
    <scope>NUCLEOTIDE SEQUENCE [LARGE SCALE GENOMIC DNA]</scope>
    <source>
        <strain evidence="3 4">GIMN1.010</strain>
    </source>
</reference>
<dbReference type="PATRIC" id="fig|931089.4.peg.2811"/>
<evidence type="ECO:0000259" key="2">
    <source>
        <dbReference type="Pfam" id="PF14340"/>
    </source>
</evidence>
<feature type="transmembrane region" description="Helical" evidence="1">
    <location>
        <begin position="87"/>
        <end position="107"/>
    </location>
</feature>
<dbReference type="STRING" id="931089.CDES_13900"/>
<dbReference type="KEGG" id="cdx:CDES_13900"/>
<organism evidence="3 4">
    <name type="scientific">Corynebacterium deserti GIMN1.010</name>
    <dbReference type="NCBI Taxonomy" id="931089"/>
    <lineage>
        <taxon>Bacteria</taxon>
        <taxon>Bacillati</taxon>
        <taxon>Actinomycetota</taxon>
        <taxon>Actinomycetes</taxon>
        <taxon>Mycobacteriales</taxon>
        <taxon>Corynebacteriaceae</taxon>
        <taxon>Corynebacterium</taxon>
    </lineage>
</organism>
<dbReference type="AlphaFoldDB" id="A0A0M4CS62"/>
<gene>
    <name evidence="3" type="ORF">CDES_13900</name>
</gene>
<dbReference type="EMBL" id="CP009220">
    <property type="protein sequence ID" value="ALC07105.1"/>
    <property type="molecule type" value="Genomic_DNA"/>
</dbReference>
<dbReference type="InterPro" id="IPR025508">
    <property type="entry name" value="DUF4395"/>
</dbReference>
<proteinExistence type="predicted"/>
<feature type="transmembrane region" description="Helical" evidence="1">
    <location>
        <begin position="13"/>
        <end position="31"/>
    </location>
</feature>
<keyword evidence="1" id="KW-1133">Transmembrane helix</keyword>
<dbReference type="Pfam" id="PF14340">
    <property type="entry name" value="DUF4395"/>
    <property type="match status" value="1"/>
</dbReference>
<accession>A0A0M4CS62</accession>
<dbReference type="OrthoDB" id="345402at2"/>
<keyword evidence="1" id="KW-0472">Membrane</keyword>
<keyword evidence="1" id="KW-0812">Transmembrane</keyword>
<feature type="domain" description="DUF4395" evidence="2">
    <location>
        <begin position="10"/>
        <end position="142"/>
    </location>
</feature>
<feature type="transmembrane region" description="Helical" evidence="1">
    <location>
        <begin position="38"/>
        <end position="54"/>
    </location>
</feature>
<dbReference type="RefSeq" id="WP_053545971.1">
    <property type="nucleotide sequence ID" value="NZ_CP009220.1"/>
</dbReference>
<sequence>MAVFDFPNPVNEYAARCTAGLVVLLSAATLFTSGDLRIILASILTLGFALRVAGGPRYSPFGRLSVHVLVPLLKKAPILTPGPPKRFAQTIGLVFSGTSLILMAFGFNVAASVVLVMLIAAATLESVFGICLGCWGFGKLMRYGVIPEDVCEQCFQKESSRTGWLVSLK</sequence>
<feature type="transmembrane region" description="Helical" evidence="1">
    <location>
        <begin position="114"/>
        <end position="138"/>
    </location>
</feature>
<keyword evidence="4" id="KW-1185">Reference proteome</keyword>
<evidence type="ECO:0000256" key="1">
    <source>
        <dbReference type="SAM" id="Phobius"/>
    </source>
</evidence>
<protein>
    <recommendedName>
        <fullName evidence="2">DUF4395 domain-containing protein</fullName>
    </recommendedName>
</protein>
<evidence type="ECO:0000313" key="3">
    <source>
        <dbReference type="EMBL" id="ALC07105.1"/>
    </source>
</evidence>
<evidence type="ECO:0000313" key="4">
    <source>
        <dbReference type="Proteomes" id="UP000068067"/>
    </source>
</evidence>
<name>A0A0M4CS62_9CORY</name>